<dbReference type="InterPro" id="IPR050072">
    <property type="entry name" value="Peptidase_M20A"/>
</dbReference>
<accession>A0A4Q7E6I2</accession>
<keyword evidence="6" id="KW-0028">Amino-acid biosynthesis</keyword>
<evidence type="ECO:0000256" key="4">
    <source>
        <dbReference type="ARBA" id="ARBA00011921"/>
    </source>
</evidence>
<dbReference type="Gene3D" id="3.30.70.360">
    <property type="match status" value="1"/>
</dbReference>
<evidence type="ECO:0000313" key="17">
    <source>
        <dbReference type="Proteomes" id="UP000292345"/>
    </source>
</evidence>
<gene>
    <name evidence="16" type="ORF">C3B51_15645</name>
</gene>
<evidence type="ECO:0000256" key="5">
    <source>
        <dbReference type="ARBA" id="ARBA00022391"/>
    </source>
</evidence>
<dbReference type="EC" id="3.5.1.18" evidence="4 14"/>
<proteinExistence type="inferred from homology"/>
<dbReference type="GO" id="GO:0009014">
    <property type="term" value="F:succinyl-diaminopimelate desuccinylase activity"/>
    <property type="evidence" value="ECO:0007669"/>
    <property type="project" value="UniProtKB-UniRule"/>
</dbReference>
<dbReference type="SUPFAM" id="SSF55031">
    <property type="entry name" value="Bacterial exopeptidase dimerisation domain"/>
    <property type="match status" value="1"/>
</dbReference>
<keyword evidence="7" id="KW-0479">Metal-binding</keyword>
<dbReference type="Pfam" id="PF01546">
    <property type="entry name" value="Peptidase_M20"/>
    <property type="match status" value="1"/>
</dbReference>
<comment type="subunit">
    <text evidence="3">Homodimer.</text>
</comment>
<dbReference type="NCBIfam" id="TIGR01246">
    <property type="entry name" value="dapE_proteo"/>
    <property type="match status" value="1"/>
</dbReference>
<dbReference type="InterPro" id="IPR011650">
    <property type="entry name" value="Peptidase_M20_dimer"/>
</dbReference>
<evidence type="ECO:0000313" key="16">
    <source>
        <dbReference type="EMBL" id="RZM78105.1"/>
    </source>
</evidence>
<evidence type="ECO:0000256" key="2">
    <source>
        <dbReference type="ARBA" id="ARBA00006746"/>
    </source>
</evidence>
<evidence type="ECO:0000256" key="3">
    <source>
        <dbReference type="ARBA" id="ARBA00011738"/>
    </source>
</evidence>
<dbReference type="GO" id="GO:0019877">
    <property type="term" value="P:diaminopimelate biosynthetic process"/>
    <property type="evidence" value="ECO:0007669"/>
    <property type="project" value="UniProtKB-KW"/>
</dbReference>
<comment type="similarity">
    <text evidence="2">Belongs to the peptidase M20A family. DapE subfamily.</text>
</comment>
<dbReference type="GO" id="GO:0008777">
    <property type="term" value="F:acetylornithine deacetylase activity"/>
    <property type="evidence" value="ECO:0007669"/>
    <property type="project" value="TreeGrafter"/>
</dbReference>
<sequence>MPSPAIKPSVKHNTNSNSNTVKTLRRLINAPSVTPDDAGTIDYLAERLAALSFEYTHLDCNGVRNLVAWREFGPGPVMAFAGHVDVVPANPQGWVAHPFAAAVIDDVIYGRGAADMKGGVAAMLSATEHLCERAQQCQGTLFWLITSDEEGEAEYGSKIMAEYLAQQAIVLDACLVGEPTSHQQVGDTIKNGRRGAISGRIQIRGKAGHVAYPEQTINAAHIAGELVNELANISWWKDVLGSQTSLQVTGLTVPDIVDNLVPASCEITFNVRYSHAYKSQEIYQIVAQALAPWHDNVSVQWERPCESYYTGGRESACFLTLVEQAILRVRGQFPALSTAGGTSDGRFFASSETQVIECGVKNDSIHQVNEHVSVADLHAIEEIYRAILCDYFVA</sequence>
<reference evidence="16 17" key="1">
    <citation type="submission" date="2018-01" db="EMBL/GenBank/DDBJ databases">
        <title>Co-occurrence of chitin degradation, pigmentation and bioactivity in marine Pseudoalteromonas.</title>
        <authorList>
            <person name="Paulsen S."/>
            <person name="Gram L."/>
            <person name="Machado H."/>
        </authorList>
    </citation>
    <scope>NUCLEOTIDE SEQUENCE [LARGE SCALE GENOMIC DNA]</scope>
    <source>
        <strain evidence="16 17">S1946</strain>
    </source>
</reference>
<keyword evidence="11" id="KW-0457">Lysine biosynthesis</keyword>
<dbReference type="Proteomes" id="UP000292345">
    <property type="component" value="Unassembled WGS sequence"/>
</dbReference>
<evidence type="ECO:0000259" key="15">
    <source>
        <dbReference type="Pfam" id="PF07687"/>
    </source>
</evidence>
<dbReference type="InterPro" id="IPR002933">
    <property type="entry name" value="Peptidase_M20"/>
</dbReference>
<dbReference type="UniPathway" id="UPA00034">
    <property type="reaction ID" value="UER00021"/>
</dbReference>
<protein>
    <recommendedName>
        <fullName evidence="5 14">Succinyl-diaminopimelate desuccinylase</fullName>
        <ecNumber evidence="4 14">3.5.1.18</ecNumber>
    </recommendedName>
</protein>
<dbReference type="PANTHER" id="PTHR43808:SF31">
    <property type="entry name" value="N-ACETYL-L-CITRULLINE DEACETYLASE"/>
    <property type="match status" value="1"/>
</dbReference>
<evidence type="ECO:0000256" key="8">
    <source>
        <dbReference type="ARBA" id="ARBA00022801"/>
    </source>
</evidence>
<dbReference type="AlphaFoldDB" id="A0A4Q7E6I2"/>
<evidence type="ECO:0000256" key="9">
    <source>
        <dbReference type="ARBA" id="ARBA00022833"/>
    </source>
</evidence>
<dbReference type="InterPro" id="IPR036264">
    <property type="entry name" value="Bact_exopeptidase_dim_dom"/>
</dbReference>
<evidence type="ECO:0000256" key="10">
    <source>
        <dbReference type="ARBA" id="ARBA00022915"/>
    </source>
</evidence>
<evidence type="ECO:0000256" key="12">
    <source>
        <dbReference type="ARBA" id="ARBA00023285"/>
    </source>
</evidence>
<keyword evidence="8" id="KW-0378">Hydrolase</keyword>
<evidence type="ECO:0000256" key="14">
    <source>
        <dbReference type="NCBIfam" id="TIGR01246"/>
    </source>
</evidence>
<feature type="domain" description="Peptidase M20 dimerisation" evidence="15">
    <location>
        <begin position="191"/>
        <end position="290"/>
    </location>
</feature>
<comment type="catalytic activity">
    <reaction evidence="13">
        <text>N-succinyl-(2S,6S)-2,6-diaminopimelate + H2O = (2S,6S)-2,6-diaminopimelate + succinate</text>
        <dbReference type="Rhea" id="RHEA:22608"/>
        <dbReference type="ChEBI" id="CHEBI:15377"/>
        <dbReference type="ChEBI" id="CHEBI:30031"/>
        <dbReference type="ChEBI" id="CHEBI:57609"/>
        <dbReference type="ChEBI" id="CHEBI:58087"/>
        <dbReference type="EC" id="3.5.1.18"/>
    </reaction>
</comment>
<comment type="caution">
    <text evidence="16">The sequence shown here is derived from an EMBL/GenBank/DDBJ whole genome shotgun (WGS) entry which is preliminary data.</text>
</comment>
<name>A0A4Q7E6I2_9GAMM</name>
<dbReference type="GO" id="GO:0006526">
    <property type="term" value="P:L-arginine biosynthetic process"/>
    <property type="evidence" value="ECO:0007669"/>
    <property type="project" value="TreeGrafter"/>
</dbReference>
<comment type="pathway">
    <text evidence="1">Amino-acid biosynthesis; L-lysine biosynthesis via DAP pathway; LL-2,6-diaminopimelate from (S)-tetrahydrodipicolinate (succinylase route): step 3/3.</text>
</comment>
<evidence type="ECO:0000256" key="1">
    <source>
        <dbReference type="ARBA" id="ARBA00005130"/>
    </source>
</evidence>
<dbReference type="GO" id="GO:0046872">
    <property type="term" value="F:metal ion binding"/>
    <property type="evidence" value="ECO:0007669"/>
    <property type="project" value="UniProtKB-KW"/>
</dbReference>
<dbReference type="RefSeq" id="WP_130245658.1">
    <property type="nucleotide sequence ID" value="NZ_PPUZ01000041.1"/>
</dbReference>
<keyword evidence="12" id="KW-0170">Cobalt</keyword>
<keyword evidence="10" id="KW-0220">Diaminopimelate biosynthesis</keyword>
<dbReference type="SUPFAM" id="SSF53187">
    <property type="entry name" value="Zn-dependent exopeptidases"/>
    <property type="match status" value="1"/>
</dbReference>
<evidence type="ECO:0000256" key="6">
    <source>
        <dbReference type="ARBA" id="ARBA00022605"/>
    </source>
</evidence>
<dbReference type="PANTHER" id="PTHR43808">
    <property type="entry name" value="ACETYLORNITHINE DEACETYLASE"/>
    <property type="match status" value="1"/>
</dbReference>
<dbReference type="NCBIfam" id="NF009557">
    <property type="entry name" value="PRK13009.1"/>
    <property type="match status" value="1"/>
</dbReference>
<evidence type="ECO:0000256" key="13">
    <source>
        <dbReference type="ARBA" id="ARBA00051301"/>
    </source>
</evidence>
<dbReference type="Gene3D" id="3.40.630.10">
    <property type="entry name" value="Zn peptidases"/>
    <property type="match status" value="2"/>
</dbReference>
<organism evidence="16 17">
    <name type="scientific">Pseudoalteromonas rubra</name>
    <dbReference type="NCBI Taxonomy" id="43658"/>
    <lineage>
        <taxon>Bacteria</taxon>
        <taxon>Pseudomonadati</taxon>
        <taxon>Pseudomonadota</taxon>
        <taxon>Gammaproteobacteria</taxon>
        <taxon>Alteromonadales</taxon>
        <taxon>Pseudoalteromonadaceae</taxon>
        <taxon>Pseudoalteromonas</taxon>
    </lineage>
</organism>
<dbReference type="InterPro" id="IPR005941">
    <property type="entry name" value="DapE_proteobac"/>
</dbReference>
<keyword evidence="9" id="KW-0862">Zinc</keyword>
<dbReference type="Pfam" id="PF07687">
    <property type="entry name" value="M20_dimer"/>
    <property type="match status" value="1"/>
</dbReference>
<dbReference type="GO" id="GO:0009089">
    <property type="term" value="P:lysine biosynthetic process via diaminopimelate"/>
    <property type="evidence" value="ECO:0007669"/>
    <property type="project" value="UniProtKB-UniRule"/>
</dbReference>
<evidence type="ECO:0000256" key="11">
    <source>
        <dbReference type="ARBA" id="ARBA00023154"/>
    </source>
</evidence>
<dbReference type="EMBL" id="PPUZ01000041">
    <property type="protein sequence ID" value="RZM78105.1"/>
    <property type="molecule type" value="Genomic_DNA"/>
</dbReference>
<evidence type="ECO:0000256" key="7">
    <source>
        <dbReference type="ARBA" id="ARBA00022723"/>
    </source>
</evidence>